<name>A0ABZ3JAS1_SPOA4</name>
<evidence type="ECO:0000256" key="1">
    <source>
        <dbReference type="ARBA" id="ARBA00004196"/>
    </source>
</evidence>
<organism evidence="7 8">
    <name type="scientific">Sporomusa acidovorans (strain ATCC 49682 / DSM 3132 / Mol)</name>
    <dbReference type="NCBI Taxonomy" id="1123286"/>
    <lineage>
        <taxon>Bacteria</taxon>
        <taxon>Bacillati</taxon>
        <taxon>Bacillota</taxon>
        <taxon>Negativicutes</taxon>
        <taxon>Selenomonadales</taxon>
        <taxon>Sporomusaceae</taxon>
        <taxon>Sporomusa</taxon>
    </lineage>
</organism>
<gene>
    <name evidence="7" type="primary">nosZ</name>
    <name evidence="7" type="ORF">SPACI_052630</name>
</gene>
<dbReference type="PANTHER" id="PTHR42838">
    <property type="entry name" value="CYTOCHROME C OXIDASE SUBUNIT II"/>
    <property type="match status" value="1"/>
</dbReference>
<evidence type="ECO:0000256" key="4">
    <source>
        <dbReference type="SAM" id="MobiDB-lite"/>
    </source>
</evidence>
<evidence type="ECO:0000313" key="8">
    <source>
        <dbReference type="Proteomes" id="UP000216052"/>
    </source>
</evidence>
<dbReference type="EC" id="1.7.2.4" evidence="7"/>
<dbReference type="GO" id="GO:0050304">
    <property type="term" value="F:nitrous-oxide reductase activity"/>
    <property type="evidence" value="ECO:0007669"/>
    <property type="project" value="UniProtKB-EC"/>
</dbReference>
<keyword evidence="5" id="KW-0732">Signal</keyword>
<proteinExistence type="predicted"/>
<evidence type="ECO:0000256" key="3">
    <source>
        <dbReference type="ARBA" id="ARBA00023008"/>
    </source>
</evidence>
<dbReference type="Gene3D" id="2.130.10.10">
    <property type="entry name" value="YVTN repeat-like/Quinoprotein amine dehydrogenase"/>
    <property type="match status" value="3"/>
</dbReference>
<dbReference type="InterPro" id="IPR019405">
    <property type="entry name" value="Lactonase_7-beta_prop"/>
</dbReference>
<dbReference type="SUPFAM" id="SSF50974">
    <property type="entry name" value="Nitrous oxide reductase, N-terminal domain"/>
    <property type="match status" value="1"/>
</dbReference>
<dbReference type="Pfam" id="PF13473">
    <property type="entry name" value="Cupredoxin_1"/>
    <property type="match status" value="1"/>
</dbReference>
<feature type="signal peptide" evidence="5">
    <location>
        <begin position="1"/>
        <end position="23"/>
    </location>
</feature>
<feature type="domain" description="EfeO-type cupredoxin-like" evidence="6">
    <location>
        <begin position="451"/>
        <end position="538"/>
    </location>
</feature>
<dbReference type="Pfam" id="PF10282">
    <property type="entry name" value="Lactonase"/>
    <property type="match status" value="1"/>
</dbReference>
<accession>A0ABZ3JAS1</accession>
<evidence type="ECO:0000256" key="5">
    <source>
        <dbReference type="SAM" id="SignalP"/>
    </source>
</evidence>
<dbReference type="EMBL" id="CP155571">
    <property type="protein sequence ID" value="XFO75148.1"/>
    <property type="molecule type" value="Genomic_DNA"/>
</dbReference>
<keyword evidence="2" id="KW-0479">Metal-binding</keyword>
<dbReference type="SUPFAM" id="SSF49503">
    <property type="entry name" value="Cupredoxins"/>
    <property type="match status" value="1"/>
</dbReference>
<protein>
    <submittedName>
        <fullName evidence="7">Nitrous-oxide reductase</fullName>
        <ecNumber evidence="7">1.7.2.4</ecNumber>
    </submittedName>
</protein>
<dbReference type="InterPro" id="IPR015943">
    <property type="entry name" value="WD40/YVTN_repeat-like_dom_sf"/>
</dbReference>
<evidence type="ECO:0000256" key="2">
    <source>
        <dbReference type="ARBA" id="ARBA00022723"/>
    </source>
</evidence>
<dbReference type="InterPro" id="IPR011045">
    <property type="entry name" value="N2O_reductase_N"/>
</dbReference>
<dbReference type="Proteomes" id="UP000216052">
    <property type="component" value="Chromosome"/>
</dbReference>
<evidence type="ECO:0000313" key="7">
    <source>
        <dbReference type="EMBL" id="XFO75148.1"/>
    </source>
</evidence>
<dbReference type="InterPro" id="IPR051403">
    <property type="entry name" value="NosZ/Cyto_c_oxidase_sub2"/>
</dbReference>
<feature type="region of interest" description="Disordered" evidence="4">
    <location>
        <begin position="29"/>
        <end position="51"/>
    </location>
</feature>
<feature type="chain" id="PRO_5047314935" evidence="5">
    <location>
        <begin position="24"/>
        <end position="544"/>
    </location>
</feature>
<dbReference type="PANTHER" id="PTHR42838:SF2">
    <property type="entry name" value="NITROUS-OXIDE REDUCTASE"/>
    <property type="match status" value="1"/>
</dbReference>
<dbReference type="InterPro" id="IPR008972">
    <property type="entry name" value="Cupredoxin"/>
</dbReference>
<reference evidence="7" key="1">
    <citation type="submission" date="2024-05" db="EMBL/GenBank/DDBJ databases">
        <title>Isolation and characterization of Sporomusa carbonis sp. nov., a carboxydotrophic hydrogenogen in the genus of Sporomusa isolated from a charcoal burning pile.</title>
        <authorList>
            <person name="Boeer T."/>
            <person name="Rosenbaum F."/>
            <person name="Eysell L."/>
            <person name="Mueller V."/>
            <person name="Daniel R."/>
            <person name="Poehlein A."/>
        </authorList>
    </citation>
    <scope>NUCLEOTIDE SEQUENCE [LARGE SCALE GENOMIC DNA]</scope>
    <source>
        <strain evidence="7">DSM 3132</strain>
    </source>
</reference>
<keyword evidence="7" id="KW-0560">Oxidoreductase</keyword>
<dbReference type="PROSITE" id="PS51257">
    <property type="entry name" value="PROKAR_LIPOPROTEIN"/>
    <property type="match status" value="1"/>
</dbReference>
<keyword evidence="3" id="KW-0186">Copper</keyword>
<dbReference type="RefSeq" id="WP_093792193.1">
    <property type="nucleotide sequence ID" value="NZ_CP155571.1"/>
</dbReference>
<dbReference type="Gene3D" id="2.60.40.420">
    <property type="entry name" value="Cupredoxins - blue copper proteins"/>
    <property type="match status" value="1"/>
</dbReference>
<comment type="subcellular location">
    <subcellularLocation>
        <location evidence="1">Cell envelope</location>
    </subcellularLocation>
</comment>
<evidence type="ECO:0000259" key="6">
    <source>
        <dbReference type="Pfam" id="PF13473"/>
    </source>
</evidence>
<keyword evidence="8" id="KW-1185">Reference proteome</keyword>
<dbReference type="InterPro" id="IPR028096">
    <property type="entry name" value="EfeO_Cupredoxin"/>
</dbReference>
<sequence length="544" mass="57947">MKKNMWKTAAGLLAIAAVLATLAGCSGGGSKPTDSKSQAGGSTGDAGNFGPSSGNLTAKDQYIAFASGGVSGAMQVIGVPSLQTLKLIPVGVDTHEPVFSGSNKPGTNGTPDGKYVYLNDKGDSSVGIVDISTQELIRKINIPAPFGPHHIALTPDGKTLFATGELSGKMAKIDIASGKVEVIDVSDGQESAPDYPVVTHDGKYCLATDYYRSGVHVIEVDSFKRVNFIPAGKNPHGMDLTIDGKYALVAGKLSGNIPVIDIAKMEVIKNIDLTAPVSGFNKSPAPGPLHTVVTNDGKWAYATLFVDNALAKIDLEKMEMVKKIPVHFRPGHLQITPDSKYVTVYNKFSTGLFAGAISNQDPTNVELIDLATDQLIGRAPTVPEPHNAKIITADAVKGYLHAELPPGGHGSLWPLHRDPSVKAQLIPEDTGVPGITRTDEGVVEVRLQEFSYGFKPETVTVKKGDRVRFILTNIDKATGLTNDPAPVHGFIINEYGLQTNWGVPQGKSVVFEFPADKAGKFAMFCSYFCGPLHLEMRGWFIVEE</sequence>